<dbReference type="EMBL" id="QSJW01000004">
    <property type="protein sequence ID" value="RHE13043.1"/>
    <property type="molecule type" value="Genomic_DNA"/>
</dbReference>
<dbReference type="Proteomes" id="UP000284242">
    <property type="component" value="Unassembled WGS sequence"/>
</dbReference>
<evidence type="ECO:0000313" key="18">
    <source>
        <dbReference type="Proteomes" id="UP000265828"/>
    </source>
</evidence>
<evidence type="ECO:0000313" key="15">
    <source>
        <dbReference type="Proteomes" id="UP000261105"/>
    </source>
</evidence>
<dbReference type="EMBL" id="QRJH01000007">
    <property type="protein sequence ID" value="RHH16930.1"/>
    <property type="molecule type" value="Genomic_DNA"/>
</dbReference>
<dbReference type="Proteomes" id="UP000283585">
    <property type="component" value="Unassembled WGS sequence"/>
</dbReference>
<evidence type="ECO:0000313" key="27">
    <source>
        <dbReference type="Proteomes" id="UP000285897"/>
    </source>
</evidence>
<dbReference type="Proteomes" id="UP000285897">
    <property type="component" value="Unassembled WGS sequence"/>
</dbReference>
<evidence type="ECO:0000313" key="6">
    <source>
        <dbReference type="EMBL" id="RGV62955.1"/>
    </source>
</evidence>
<sequence>MKYRSLSDAVHFIRILPVNSYDFSAIMRLFWNTWIIAQHFSNENRRFFYRGFPQMNVDNVDNVESTWRIKLCATAKNGEISYIIAKNMKNRQNIM</sequence>
<dbReference type="EMBL" id="QSHL01000010">
    <property type="protein sequence ID" value="RHC04578.1"/>
    <property type="molecule type" value="Genomic_DNA"/>
</dbReference>
<dbReference type="Proteomes" id="UP000261222">
    <property type="component" value="Unassembled WGS sequence"/>
</dbReference>
<dbReference type="EMBL" id="QSKO01000003">
    <property type="protein sequence ID" value="RHE77494.1"/>
    <property type="molecule type" value="Genomic_DNA"/>
</dbReference>
<dbReference type="Proteomes" id="UP000265828">
    <property type="component" value="Unassembled WGS sequence"/>
</dbReference>
<evidence type="ECO:0000313" key="1">
    <source>
        <dbReference type="EMBL" id="RGN04217.1"/>
    </source>
</evidence>
<reference evidence="14 28" key="2">
    <citation type="journal article" date="2019" name="Science, e1252229">
        <title>Invertible promoters mediate bacterial phase variation, antibiotic resistance, and host adaptation in the gut.</title>
        <authorList>
            <person name="Jiang X."/>
            <person name="Hall A.B."/>
            <person name="Arthur T.D."/>
            <person name="Plichta D.R."/>
            <person name="Covington C.T."/>
            <person name="Poyet M."/>
            <person name="Crothers J."/>
            <person name="Moses P.L."/>
            <person name="Tolonen A.C."/>
            <person name="Vlamakis H."/>
            <person name="Alm E.J."/>
            <person name="Xavier R.J."/>
        </authorList>
    </citation>
    <scope>NUCLEOTIDE SEQUENCE [LARGE SCALE GENOMIC DNA]</scope>
    <source>
        <strain evidence="28">af_0058</strain>
        <strain evidence="14">Af_0058</strain>
    </source>
</reference>
<dbReference type="EMBL" id="QSUZ01000022">
    <property type="protein sequence ID" value="RGN85689.1"/>
    <property type="molecule type" value="Genomic_DNA"/>
</dbReference>
<dbReference type="Proteomes" id="UP000261105">
    <property type="component" value="Unassembled WGS sequence"/>
</dbReference>
<evidence type="ECO:0000313" key="17">
    <source>
        <dbReference type="Proteomes" id="UP000265808"/>
    </source>
</evidence>
<evidence type="ECO:0000313" key="14">
    <source>
        <dbReference type="EMBL" id="RYT66997.1"/>
    </source>
</evidence>
<evidence type="ECO:0000313" key="9">
    <source>
        <dbReference type="EMBL" id="RHE77494.1"/>
    </source>
</evidence>
<evidence type="ECO:0000313" key="7">
    <source>
        <dbReference type="EMBL" id="RHC04578.1"/>
    </source>
</evidence>
<evidence type="ECO:0000313" key="16">
    <source>
        <dbReference type="Proteomes" id="UP000261222"/>
    </source>
</evidence>
<evidence type="ECO:0000313" key="21">
    <source>
        <dbReference type="Proteomes" id="UP000284024"/>
    </source>
</evidence>
<evidence type="ECO:0000313" key="22">
    <source>
        <dbReference type="Proteomes" id="UP000284220"/>
    </source>
</evidence>
<gene>
    <name evidence="13" type="ORF">DW021_11150</name>
    <name evidence="12" type="ORF">DW040_10880</name>
    <name evidence="11" type="ORF">DW222_12870</name>
    <name evidence="10" type="ORF">DW272_13670</name>
    <name evidence="9" type="ORF">DW723_03850</name>
    <name evidence="8" type="ORF">DW767_06645</name>
    <name evidence="7" type="ORF">DW859_13025</name>
    <name evidence="6" type="ORF">DWW07_11620</name>
    <name evidence="5" type="ORF">DWX77_04455</name>
    <name evidence="4" type="ORF">DWY46_12715</name>
    <name evidence="3" type="ORF">DWZ12_09740</name>
    <name evidence="2" type="ORF">DXB38_13515</name>
    <name evidence="1" type="ORF">DXB81_09625</name>
    <name evidence="14" type="ORF">EAI82_08530</name>
</gene>
<name>A0A395ZVK8_9FIRM</name>
<dbReference type="EMBL" id="QROS01000007">
    <property type="protein sequence ID" value="RHL46759.1"/>
    <property type="molecule type" value="Genomic_DNA"/>
</dbReference>
<evidence type="ECO:0000313" key="20">
    <source>
        <dbReference type="Proteomes" id="UP000283928"/>
    </source>
</evidence>
<evidence type="ECO:0000313" key="4">
    <source>
        <dbReference type="EMBL" id="RGR47693.1"/>
    </source>
</evidence>
<evidence type="ECO:0000313" key="26">
    <source>
        <dbReference type="Proteomes" id="UP000285839"/>
    </source>
</evidence>
<evidence type="ECO:0000313" key="8">
    <source>
        <dbReference type="EMBL" id="RHE13043.1"/>
    </source>
</evidence>
<dbReference type="AlphaFoldDB" id="A0A395ZVK8"/>
<evidence type="ECO:0000313" key="12">
    <source>
        <dbReference type="EMBL" id="RHK94179.1"/>
    </source>
</evidence>
<evidence type="ECO:0000313" key="2">
    <source>
        <dbReference type="EMBL" id="RGN85689.1"/>
    </source>
</evidence>
<dbReference type="Proteomes" id="UP000283928">
    <property type="component" value="Unassembled WGS sequence"/>
</dbReference>
<accession>A0A395ZVK8</accession>
<dbReference type="EMBL" id="QROE01000005">
    <property type="protein sequence ID" value="RHK94179.1"/>
    <property type="molecule type" value="Genomic_DNA"/>
</dbReference>
<dbReference type="EMBL" id="QRVV01000008">
    <property type="protein sequence ID" value="RGS75276.1"/>
    <property type="molecule type" value="Genomic_DNA"/>
</dbReference>
<comment type="caution">
    <text evidence="2">The sequence shown here is derived from an EMBL/GenBank/DDBJ whole genome shotgun (WGS) entry which is preliminary data.</text>
</comment>
<dbReference type="Proteomes" id="UP000265808">
    <property type="component" value="Unassembled WGS sequence"/>
</dbReference>
<protein>
    <submittedName>
        <fullName evidence="2">Uncharacterized protein</fullName>
    </submittedName>
</protein>
<dbReference type="Proteomes" id="UP000284220">
    <property type="component" value="Unassembled WGS sequence"/>
</dbReference>
<evidence type="ECO:0000313" key="28">
    <source>
        <dbReference type="Proteomes" id="UP000293506"/>
    </source>
</evidence>
<evidence type="ECO:0000313" key="5">
    <source>
        <dbReference type="EMBL" id="RGS75276.1"/>
    </source>
</evidence>
<dbReference type="Proteomes" id="UP000284024">
    <property type="component" value="Unassembled WGS sequence"/>
</dbReference>
<dbReference type="Proteomes" id="UP000285839">
    <property type="component" value="Unassembled WGS sequence"/>
</dbReference>
<evidence type="ECO:0000313" key="19">
    <source>
        <dbReference type="Proteomes" id="UP000283585"/>
    </source>
</evidence>
<evidence type="ECO:0000313" key="3">
    <source>
        <dbReference type="EMBL" id="RGQ04456.1"/>
    </source>
</evidence>
<dbReference type="Proteomes" id="UP000284644">
    <property type="component" value="Unassembled WGS sequence"/>
</dbReference>
<dbReference type="EMBL" id="QRZI01000008">
    <property type="protein sequence ID" value="RGV62955.1"/>
    <property type="molecule type" value="Genomic_DNA"/>
</dbReference>
<dbReference type="EMBL" id="QRSS01000010">
    <property type="protein sequence ID" value="RGQ04456.1"/>
    <property type="molecule type" value="Genomic_DNA"/>
</dbReference>
<evidence type="ECO:0000313" key="13">
    <source>
        <dbReference type="EMBL" id="RHL46759.1"/>
    </source>
</evidence>
<proteinExistence type="predicted"/>
<evidence type="ECO:0000313" key="24">
    <source>
        <dbReference type="Proteomes" id="UP000284267"/>
    </source>
</evidence>
<evidence type="ECO:0000313" key="11">
    <source>
        <dbReference type="EMBL" id="RHH16930.1"/>
    </source>
</evidence>
<dbReference type="EMBL" id="RCXQ01000006">
    <property type="protein sequence ID" value="RYT66997.1"/>
    <property type="molecule type" value="Genomic_DNA"/>
</dbReference>
<dbReference type="EMBL" id="QRHZ01000007">
    <property type="protein sequence ID" value="RHG16199.1"/>
    <property type="molecule type" value="Genomic_DNA"/>
</dbReference>
<evidence type="ECO:0000313" key="23">
    <source>
        <dbReference type="Proteomes" id="UP000284242"/>
    </source>
</evidence>
<evidence type="ECO:0000313" key="10">
    <source>
        <dbReference type="EMBL" id="RHG16199.1"/>
    </source>
</evidence>
<dbReference type="Proteomes" id="UP000293506">
    <property type="component" value="Unassembled WGS sequence"/>
</dbReference>
<dbReference type="RefSeq" id="WP_044924939.1">
    <property type="nucleotide sequence ID" value="NZ_QROS01000007.1"/>
</dbReference>
<organism evidence="2 15">
    <name type="scientific">Blautia obeum</name>
    <dbReference type="NCBI Taxonomy" id="40520"/>
    <lineage>
        <taxon>Bacteria</taxon>
        <taxon>Bacillati</taxon>
        <taxon>Bacillota</taxon>
        <taxon>Clostridia</taxon>
        <taxon>Lachnospirales</taxon>
        <taxon>Lachnospiraceae</taxon>
        <taxon>Blautia</taxon>
    </lineage>
</organism>
<reference evidence="15 16" key="1">
    <citation type="submission" date="2018-08" db="EMBL/GenBank/DDBJ databases">
        <title>A genome reference for cultivated species of the human gut microbiota.</title>
        <authorList>
            <person name="Zou Y."/>
            <person name="Xue W."/>
            <person name="Luo G."/>
        </authorList>
    </citation>
    <scope>NUCLEOTIDE SEQUENCE [LARGE SCALE GENOMIC DNA]</scope>
    <source>
        <strain evidence="6 18">AF14-23</strain>
        <strain evidence="5 23">AF21-24</strain>
        <strain evidence="4 26">AF25-21</strain>
        <strain evidence="3 19">AF29-2BH</strain>
        <strain evidence="13 27">AF37-6AC</strain>
        <strain evidence="12 24">AF39-4</strain>
        <strain evidence="11 21">AM18-2AC</strain>
        <strain evidence="10 22">AM22-9LB</strain>
        <strain evidence="9 20">AM27-32LB</strain>
        <strain evidence="8 25">AM29-25AC</strain>
        <strain evidence="7 17">AM37-4AC</strain>
        <strain evidence="2 15">OM03-6</strain>
        <strain evidence="1 16">OM06-11AA</strain>
    </source>
</reference>
<evidence type="ECO:0000313" key="25">
    <source>
        <dbReference type="Proteomes" id="UP000284644"/>
    </source>
</evidence>
<dbReference type="EMBL" id="QSUB01000004">
    <property type="protein sequence ID" value="RGN04217.1"/>
    <property type="molecule type" value="Genomic_DNA"/>
</dbReference>
<dbReference type="EMBL" id="QRUH01000010">
    <property type="protein sequence ID" value="RGR47693.1"/>
    <property type="molecule type" value="Genomic_DNA"/>
</dbReference>
<dbReference type="Proteomes" id="UP000284267">
    <property type="component" value="Unassembled WGS sequence"/>
</dbReference>